<reference evidence="7" key="1">
    <citation type="submission" date="2015-04" db="EMBL/GenBank/DDBJ databases">
        <title>The genome sequence of the plant pathogenic Rhizarian Plasmodiophora brassicae reveals insights in its biotrophic life cycle and the origin of chitin synthesis.</title>
        <authorList>
            <person name="Schwelm A."/>
            <person name="Fogelqvist J."/>
            <person name="Knaust A."/>
            <person name="Julke S."/>
            <person name="Lilja T."/>
            <person name="Dhandapani V."/>
            <person name="Bonilla-Rosso G."/>
            <person name="Karlsson M."/>
            <person name="Shevchenko A."/>
            <person name="Choi S.R."/>
            <person name="Kim H.G."/>
            <person name="Park J.Y."/>
            <person name="Lim Y.P."/>
            <person name="Ludwig-Muller J."/>
            <person name="Dixelius C."/>
        </authorList>
    </citation>
    <scope>NUCLEOTIDE SEQUENCE</scope>
    <source>
        <tissue evidence="7">Potato root galls</tissue>
    </source>
</reference>
<evidence type="ECO:0000256" key="4">
    <source>
        <dbReference type="ARBA" id="ARBA00022777"/>
    </source>
</evidence>
<keyword evidence="4" id="KW-0418">Kinase</keyword>
<evidence type="ECO:0000256" key="1">
    <source>
        <dbReference type="ARBA" id="ARBA00022527"/>
    </source>
</evidence>
<dbReference type="GO" id="GO:0004674">
    <property type="term" value="F:protein serine/threonine kinase activity"/>
    <property type="evidence" value="ECO:0007669"/>
    <property type="project" value="UniProtKB-KW"/>
</dbReference>
<evidence type="ECO:0000256" key="2">
    <source>
        <dbReference type="ARBA" id="ARBA00022679"/>
    </source>
</evidence>
<dbReference type="EMBL" id="HACM01011030">
    <property type="protein sequence ID" value="CRZ11472.1"/>
    <property type="molecule type" value="Transcribed_RNA"/>
</dbReference>
<evidence type="ECO:0000313" key="7">
    <source>
        <dbReference type="EMBL" id="CRZ11472.1"/>
    </source>
</evidence>
<keyword evidence="3" id="KW-0547">Nucleotide-binding</keyword>
<proteinExistence type="predicted"/>
<dbReference type="Gene3D" id="3.20.200.10">
    <property type="entry name" value="MHCK/EF2 kinase"/>
    <property type="match status" value="1"/>
</dbReference>
<dbReference type="PROSITE" id="PS51158">
    <property type="entry name" value="ALPHA_KINASE"/>
    <property type="match status" value="1"/>
</dbReference>
<sequence length="136" mass="15145">MRSTESHVSEDVIWTVERPIKGRFHKFVSNSVEIITITNKTAAKTKKDRMKASAFSHFAFSRSDGEFMALDIKVASGVYTDVEIVLAHHAESTFGVGNMGSSSMAKFFEEHECNRVCHSARLERPAGTFGPAFDKQ</sequence>
<keyword evidence="2" id="KW-0808">Transferase</keyword>
<evidence type="ECO:0000256" key="5">
    <source>
        <dbReference type="ARBA" id="ARBA00022840"/>
    </source>
</evidence>
<dbReference type="GO" id="GO:0031037">
    <property type="term" value="P:myosin II filament disassembly"/>
    <property type="evidence" value="ECO:0007669"/>
    <property type="project" value="TreeGrafter"/>
</dbReference>
<evidence type="ECO:0000259" key="6">
    <source>
        <dbReference type="PROSITE" id="PS51158"/>
    </source>
</evidence>
<keyword evidence="5" id="KW-0067">ATP-binding</keyword>
<dbReference type="AlphaFoldDB" id="A0A0H5RCZ4"/>
<dbReference type="GO" id="GO:0005524">
    <property type="term" value="F:ATP binding"/>
    <property type="evidence" value="ECO:0007669"/>
    <property type="project" value="UniProtKB-KW"/>
</dbReference>
<dbReference type="SUPFAM" id="SSF56112">
    <property type="entry name" value="Protein kinase-like (PK-like)"/>
    <property type="match status" value="1"/>
</dbReference>
<dbReference type="InterPro" id="IPR051852">
    <property type="entry name" value="Alpha-type_PK"/>
</dbReference>
<keyword evidence="1" id="KW-0723">Serine/threonine-protein kinase</keyword>
<dbReference type="PANTHER" id="PTHR45992:SF2">
    <property type="entry name" value="EUKARYOTIC ELONGATION FACTOR 2 KINASE"/>
    <property type="match status" value="1"/>
</dbReference>
<dbReference type="Pfam" id="PF02816">
    <property type="entry name" value="Alpha_kinase"/>
    <property type="match status" value="1"/>
</dbReference>
<dbReference type="GO" id="GO:1903013">
    <property type="term" value="P:response to differentiation-inducing factor 1"/>
    <property type="evidence" value="ECO:0007669"/>
    <property type="project" value="TreeGrafter"/>
</dbReference>
<accession>A0A0H5RCZ4</accession>
<dbReference type="InterPro" id="IPR011009">
    <property type="entry name" value="Kinase-like_dom_sf"/>
</dbReference>
<protein>
    <recommendedName>
        <fullName evidence="6">Alpha-type protein kinase domain-containing protein</fullName>
    </recommendedName>
</protein>
<dbReference type="PANTHER" id="PTHR45992">
    <property type="entry name" value="EUKARYOTIC ELONGATION FACTOR 2 KINASE-RELATED"/>
    <property type="match status" value="1"/>
</dbReference>
<dbReference type="InterPro" id="IPR004166">
    <property type="entry name" value="a-kinase_dom"/>
</dbReference>
<feature type="domain" description="Alpha-type protein kinase" evidence="6">
    <location>
        <begin position="1"/>
        <end position="125"/>
    </location>
</feature>
<organism evidence="7">
    <name type="scientific">Spongospora subterranea</name>
    <dbReference type="NCBI Taxonomy" id="70186"/>
    <lineage>
        <taxon>Eukaryota</taxon>
        <taxon>Sar</taxon>
        <taxon>Rhizaria</taxon>
        <taxon>Endomyxa</taxon>
        <taxon>Phytomyxea</taxon>
        <taxon>Plasmodiophorida</taxon>
        <taxon>Plasmodiophoridae</taxon>
        <taxon>Spongospora</taxon>
    </lineage>
</organism>
<name>A0A0H5RCZ4_9EUKA</name>
<evidence type="ECO:0000256" key="3">
    <source>
        <dbReference type="ARBA" id="ARBA00022741"/>
    </source>
</evidence>